<dbReference type="Gene3D" id="4.10.410.10">
    <property type="entry name" value="Pancreatic trypsin inhibitor Kunitz domain"/>
    <property type="match status" value="1"/>
</dbReference>
<keyword evidence="6" id="KW-1185">Reference proteome</keyword>
<name>A0A4S2L009_OPIFE</name>
<dbReference type="PROSITE" id="PS00280">
    <property type="entry name" value="BPTI_KUNITZ_1"/>
    <property type="match status" value="1"/>
</dbReference>
<evidence type="ECO:0000256" key="1">
    <source>
        <dbReference type="ARBA" id="ARBA00022690"/>
    </source>
</evidence>
<feature type="domain" description="BPTI/Kunitz inhibitor" evidence="4">
    <location>
        <begin position="30"/>
        <end position="80"/>
    </location>
</feature>
<sequence>MLTRLLGAVGFALLVGCFIELSITQRPASCRLPAVVGQCRASFPRYFYDSKVNRCEPFVYGGCGGNANNFESVEQCENVCMKSI</sequence>
<keyword evidence="2" id="KW-1015">Disulfide bond</keyword>
<feature type="signal peptide" evidence="3">
    <location>
        <begin position="1"/>
        <end position="24"/>
    </location>
</feature>
<dbReference type="PANTHER" id="PTHR10083">
    <property type="entry name" value="KUNITZ-TYPE PROTEASE INHIBITOR-RELATED"/>
    <property type="match status" value="1"/>
</dbReference>
<evidence type="ECO:0000313" key="6">
    <source>
        <dbReference type="Proteomes" id="UP000308267"/>
    </source>
</evidence>
<organism evidence="5 6">
    <name type="scientific">Opisthorchis felineus</name>
    <dbReference type="NCBI Taxonomy" id="147828"/>
    <lineage>
        <taxon>Eukaryota</taxon>
        <taxon>Metazoa</taxon>
        <taxon>Spiralia</taxon>
        <taxon>Lophotrochozoa</taxon>
        <taxon>Platyhelminthes</taxon>
        <taxon>Trematoda</taxon>
        <taxon>Digenea</taxon>
        <taxon>Opisthorchiida</taxon>
        <taxon>Opisthorchiata</taxon>
        <taxon>Opisthorchiidae</taxon>
        <taxon>Opisthorchis</taxon>
    </lineage>
</organism>
<protein>
    <recommendedName>
        <fullName evidence="4">BPTI/Kunitz inhibitor domain-containing protein</fullName>
    </recommendedName>
</protein>
<evidence type="ECO:0000256" key="3">
    <source>
        <dbReference type="SAM" id="SignalP"/>
    </source>
</evidence>
<accession>A0A4S2L009</accession>
<evidence type="ECO:0000313" key="5">
    <source>
        <dbReference type="EMBL" id="TGZ55943.1"/>
    </source>
</evidence>
<dbReference type="InterPro" id="IPR036880">
    <property type="entry name" value="Kunitz_BPTI_sf"/>
</dbReference>
<proteinExistence type="predicted"/>
<dbReference type="InterPro" id="IPR020901">
    <property type="entry name" value="Prtase_inh_Kunz-CS"/>
</dbReference>
<feature type="chain" id="PRO_5020488558" description="BPTI/Kunitz inhibitor domain-containing protein" evidence="3">
    <location>
        <begin position="25"/>
        <end position="84"/>
    </location>
</feature>
<dbReference type="InterPro" id="IPR002223">
    <property type="entry name" value="Kunitz_BPTI"/>
</dbReference>
<dbReference type="PANTHER" id="PTHR10083:SF374">
    <property type="entry name" value="BPTI_KUNITZ INHIBITOR DOMAIN-CONTAINING PROTEIN"/>
    <property type="match status" value="1"/>
</dbReference>
<dbReference type="PROSITE" id="PS50279">
    <property type="entry name" value="BPTI_KUNITZ_2"/>
    <property type="match status" value="1"/>
</dbReference>
<evidence type="ECO:0000259" key="4">
    <source>
        <dbReference type="PROSITE" id="PS50279"/>
    </source>
</evidence>
<dbReference type="Pfam" id="PF00014">
    <property type="entry name" value="Kunitz_BPTI"/>
    <property type="match status" value="1"/>
</dbReference>
<reference evidence="5 6" key="1">
    <citation type="journal article" date="2019" name="BMC Genomics">
        <title>New insights from Opisthorchis felineus genome: update on genomics of the epidemiologically important liver flukes.</title>
        <authorList>
            <person name="Ershov N.I."/>
            <person name="Mordvinov V.A."/>
            <person name="Prokhortchouk E.B."/>
            <person name="Pakharukova M.Y."/>
            <person name="Gunbin K.V."/>
            <person name="Ustyantsev K."/>
            <person name="Genaev M.A."/>
            <person name="Blinov A.G."/>
            <person name="Mazur A."/>
            <person name="Boulygina E."/>
            <person name="Tsygankova S."/>
            <person name="Khrameeva E."/>
            <person name="Chekanov N."/>
            <person name="Fan G."/>
            <person name="Xiao A."/>
            <person name="Zhang H."/>
            <person name="Xu X."/>
            <person name="Yang H."/>
            <person name="Solovyev V."/>
            <person name="Lee S.M."/>
            <person name="Liu X."/>
            <person name="Afonnikov D.A."/>
            <person name="Skryabin K.G."/>
        </authorList>
    </citation>
    <scope>NUCLEOTIDE SEQUENCE [LARGE SCALE GENOMIC DNA]</scope>
    <source>
        <strain evidence="5">AK-0245</strain>
        <tissue evidence="5">Whole organism</tissue>
    </source>
</reference>
<dbReference type="FunFam" id="4.10.410.10:FF:000021">
    <property type="entry name" value="Serine protease inhibitor, putative"/>
    <property type="match status" value="1"/>
</dbReference>
<dbReference type="GO" id="GO:0005615">
    <property type="term" value="C:extracellular space"/>
    <property type="evidence" value="ECO:0007669"/>
    <property type="project" value="TreeGrafter"/>
</dbReference>
<dbReference type="OrthoDB" id="5950222at2759"/>
<keyword evidence="3" id="KW-0732">Signal</keyword>
<dbReference type="STRING" id="147828.A0A4S2L009"/>
<dbReference type="PRINTS" id="PR00759">
    <property type="entry name" value="BASICPTASE"/>
</dbReference>
<dbReference type="AlphaFoldDB" id="A0A4S2L009"/>
<evidence type="ECO:0000256" key="2">
    <source>
        <dbReference type="ARBA" id="ARBA00023157"/>
    </source>
</evidence>
<dbReference type="GO" id="GO:0004867">
    <property type="term" value="F:serine-type endopeptidase inhibitor activity"/>
    <property type="evidence" value="ECO:0007669"/>
    <property type="project" value="InterPro"/>
</dbReference>
<dbReference type="InterPro" id="IPR050098">
    <property type="entry name" value="TFPI/VKTCI-like"/>
</dbReference>
<dbReference type="SMART" id="SM00131">
    <property type="entry name" value="KU"/>
    <property type="match status" value="1"/>
</dbReference>
<dbReference type="PROSITE" id="PS51257">
    <property type="entry name" value="PROKAR_LIPOPROTEIN"/>
    <property type="match status" value="1"/>
</dbReference>
<dbReference type="SUPFAM" id="SSF57362">
    <property type="entry name" value="BPTI-like"/>
    <property type="match status" value="1"/>
</dbReference>
<keyword evidence="1" id="KW-0646">Protease inhibitor</keyword>
<dbReference type="Proteomes" id="UP000308267">
    <property type="component" value="Unassembled WGS sequence"/>
</dbReference>
<gene>
    <name evidence="5" type="ORF">CRM22_010267</name>
</gene>
<comment type="caution">
    <text evidence="5">The sequence shown here is derived from an EMBL/GenBank/DDBJ whole genome shotgun (WGS) entry which is preliminary data.</text>
</comment>
<dbReference type="CDD" id="cd00109">
    <property type="entry name" value="Kunitz-type"/>
    <property type="match status" value="1"/>
</dbReference>
<dbReference type="EMBL" id="SJOL01009744">
    <property type="protein sequence ID" value="TGZ55943.1"/>
    <property type="molecule type" value="Genomic_DNA"/>
</dbReference>